<dbReference type="SUPFAM" id="SSF101852">
    <property type="entry name" value="Bacterial fluorinating enzyme, C-terminal domain"/>
    <property type="match status" value="1"/>
</dbReference>
<dbReference type="Gene3D" id="2.40.30.90">
    <property type="entry name" value="Bacterial fluorinating enzyme like"/>
    <property type="match status" value="1"/>
</dbReference>
<dbReference type="InterPro" id="IPR046470">
    <property type="entry name" value="SAM_HAT_C"/>
</dbReference>
<name>A0A2G6EDX0_9BACT</name>
<dbReference type="InterPro" id="IPR023227">
    <property type="entry name" value="SAM_OH_AdoTrfase_C_sf"/>
</dbReference>
<gene>
    <name evidence="5" type="ORF">CSB45_00420</name>
</gene>
<comment type="similarity">
    <text evidence="2">Belongs to the SAM hydrolase / SAM-dependent halogenase family.</text>
</comment>
<evidence type="ECO:0000259" key="4">
    <source>
        <dbReference type="Pfam" id="PF20257"/>
    </source>
</evidence>
<dbReference type="InterPro" id="IPR002747">
    <property type="entry name" value="SAM_OH_AdoTrfase"/>
</dbReference>
<evidence type="ECO:0008006" key="7">
    <source>
        <dbReference type="Google" id="ProtNLM"/>
    </source>
</evidence>
<dbReference type="Pfam" id="PF01887">
    <property type="entry name" value="SAM_HAT_N"/>
    <property type="match status" value="1"/>
</dbReference>
<evidence type="ECO:0000313" key="6">
    <source>
        <dbReference type="Proteomes" id="UP000229740"/>
    </source>
</evidence>
<accession>A0A2G6EDX0</accession>
<evidence type="ECO:0000256" key="1">
    <source>
        <dbReference type="ARBA" id="ARBA00022691"/>
    </source>
</evidence>
<proteinExistence type="inferred from homology"/>
<dbReference type="PANTHER" id="PTHR35092:SF1">
    <property type="entry name" value="CHLORINASE MJ1651"/>
    <property type="match status" value="1"/>
</dbReference>
<organism evidence="5 6">
    <name type="scientific">candidate division KSB3 bacterium</name>
    <dbReference type="NCBI Taxonomy" id="2044937"/>
    <lineage>
        <taxon>Bacteria</taxon>
        <taxon>candidate division KSB3</taxon>
    </lineage>
</organism>
<dbReference type="Proteomes" id="UP000229740">
    <property type="component" value="Unassembled WGS sequence"/>
</dbReference>
<dbReference type="EMBL" id="PDPS01000008">
    <property type="protein sequence ID" value="PID60290.1"/>
    <property type="molecule type" value="Genomic_DNA"/>
</dbReference>
<dbReference type="Gene3D" id="3.40.50.10790">
    <property type="entry name" value="S-adenosyl-l-methionine hydroxide adenosyltransferase, N-terminal"/>
    <property type="match status" value="1"/>
</dbReference>
<dbReference type="InterPro" id="IPR023228">
    <property type="entry name" value="SAM_OH_AdoTrfase_N_sf"/>
</dbReference>
<evidence type="ECO:0000313" key="5">
    <source>
        <dbReference type="EMBL" id="PID60290.1"/>
    </source>
</evidence>
<feature type="domain" description="S-adenosyl-l-methionine hydroxide adenosyltransferase C-terminal" evidence="4">
    <location>
        <begin position="183"/>
        <end position="269"/>
    </location>
</feature>
<comment type="caution">
    <text evidence="5">The sequence shown here is derived from an EMBL/GenBank/DDBJ whole genome shotgun (WGS) entry which is preliminary data.</text>
</comment>
<feature type="domain" description="S-adenosyl-l-methionine hydroxide adenosyltransferase N-terminal" evidence="3">
    <location>
        <begin position="13"/>
        <end position="158"/>
    </location>
</feature>
<dbReference type="AlphaFoldDB" id="A0A2G6EDX0"/>
<dbReference type="PIRSF" id="PIRSF006779">
    <property type="entry name" value="UCP006779"/>
    <property type="match status" value="1"/>
</dbReference>
<dbReference type="PANTHER" id="PTHR35092">
    <property type="entry name" value="CHLORINASE MJ1651"/>
    <property type="match status" value="1"/>
</dbReference>
<keyword evidence="1" id="KW-0949">S-adenosyl-L-methionine</keyword>
<evidence type="ECO:0000256" key="2">
    <source>
        <dbReference type="ARBA" id="ARBA00024035"/>
    </source>
</evidence>
<dbReference type="InterPro" id="IPR046469">
    <property type="entry name" value="SAM_HAT_N"/>
</dbReference>
<protein>
    <recommendedName>
        <fullName evidence="7">S-adenosyl-l-methionine hydroxide adenosyltransferase</fullName>
    </recommendedName>
</protein>
<dbReference type="Pfam" id="PF20257">
    <property type="entry name" value="SAM_HAT_C"/>
    <property type="match status" value="1"/>
</dbReference>
<evidence type="ECO:0000259" key="3">
    <source>
        <dbReference type="Pfam" id="PF01887"/>
    </source>
</evidence>
<sequence length="275" mass="30191">MILTIMAEKKPIITLLTDFGGQDYFVGAMKGAILKIVSNVDIVDIAHDIPAHDILQAAFMLKNYYRYFPAGTIHVAVVDPGVGTARRPLLAVSESGIFVVPDNGILSYVSAGQERCELREITADHYFLKPRAGTFDGRDVFAPVAAWLAKGVSPSSFGDVISDEIRFDISQPLAVQEHLWKCKILYVDRFGNLTSNLSKEFFEKLLDASEKNRFAFRIGDHTISKVSRNYAEAKEDGEILALFGSSGLLEFSVNQGSAAKALKVRAGQDCLLKVV</sequence>
<dbReference type="SUPFAM" id="SSF102522">
    <property type="entry name" value="Bacterial fluorinating enzyme, N-terminal domain"/>
    <property type="match status" value="1"/>
</dbReference>
<reference evidence="5 6" key="1">
    <citation type="submission" date="2017-10" db="EMBL/GenBank/DDBJ databases">
        <title>Novel microbial diversity and functional potential in the marine mammal oral microbiome.</title>
        <authorList>
            <person name="Dudek N.K."/>
            <person name="Sun C.L."/>
            <person name="Burstein D."/>
            <person name="Kantor R.S."/>
            <person name="Aliaga Goltsman D.S."/>
            <person name="Bik E.M."/>
            <person name="Thomas B.C."/>
            <person name="Banfield J.F."/>
            <person name="Relman D.A."/>
        </authorList>
    </citation>
    <scope>NUCLEOTIDE SEQUENCE [LARGE SCALE GENOMIC DNA]</scope>
    <source>
        <strain evidence="5">DOLZORAL124_49_17</strain>
    </source>
</reference>